<proteinExistence type="predicted"/>
<accession>A0A9B2MS42</accession>
<keyword evidence="1" id="KW-1185">Reference proteome</keyword>
<evidence type="ECO:0000313" key="2">
    <source>
        <dbReference type="RefSeq" id="XP_012175230.2"/>
    </source>
</evidence>
<sequence>MSAGHHRLGPGLSVLLKAQMGWVLGGSVRSTTASQRRIRNVVTNKPLNDQLTRFWVIETIPETNESYTQSYEGYFMQMITRNFGRHLIVEISLNYDITKSEHTALGHTYKLPRNSPIKTKPVYYLPHHVVIKETSTITKERVLFDGSTKTSKKMSLNEV</sequence>
<name>A0A9B2MS42_BOMTE</name>
<dbReference type="RefSeq" id="XP_012175230.2">
    <property type="nucleotide sequence ID" value="XM_012319840.2"/>
</dbReference>
<dbReference type="Proteomes" id="UP000835206">
    <property type="component" value="Chromosome 13"/>
</dbReference>
<organism evidence="1 2">
    <name type="scientific">Bombus terrestris</name>
    <name type="common">Buff-tailed bumblebee</name>
    <name type="synonym">Apis terrestris</name>
    <dbReference type="NCBI Taxonomy" id="30195"/>
    <lineage>
        <taxon>Eukaryota</taxon>
        <taxon>Metazoa</taxon>
        <taxon>Ecdysozoa</taxon>
        <taxon>Arthropoda</taxon>
        <taxon>Hexapoda</taxon>
        <taxon>Insecta</taxon>
        <taxon>Pterygota</taxon>
        <taxon>Neoptera</taxon>
        <taxon>Endopterygota</taxon>
        <taxon>Hymenoptera</taxon>
        <taxon>Apocrita</taxon>
        <taxon>Aculeata</taxon>
        <taxon>Apoidea</taxon>
        <taxon>Anthophila</taxon>
        <taxon>Apidae</taxon>
        <taxon>Bombus</taxon>
        <taxon>Bombus</taxon>
    </lineage>
</organism>
<dbReference type="GeneID" id="105666974"/>
<dbReference type="KEGG" id="bter:105666974"/>
<protein>
    <submittedName>
        <fullName evidence="2">Uncharacterized protein LOC105666974</fullName>
    </submittedName>
</protein>
<dbReference type="AlphaFoldDB" id="A0A9B2MS42"/>
<gene>
    <name evidence="2" type="primary">LOC105666974</name>
</gene>
<dbReference type="OrthoDB" id="7550037at2759"/>
<reference evidence="2" key="1">
    <citation type="submission" date="2025-08" db="UniProtKB">
        <authorList>
            <consortium name="RefSeq"/>
        </authorList>
    </citation>
    <scope>IDENTIFICATION</scope>
</reference>
<evidence type="ECO:0000313" key="1">
    <source>
        <dbReference type="Proteomes" id="UP000835206"/>
    </source>
</evidence>